<organism evidence="2 3">
    <name type="scientific">Sporormia fimetaria CBS 119925</name>
    <dbReference type="NCBI Taxonomy" id="1340428"/>
    <lineage>
        <taxon>Eukaryota</taxon>
        <taxon>Fungi</taxon>
        <taxon>Dikarya</taxon>
        <taxon>Ascomycota</taxon>
        <taxon>Pezizomycotina</taxon>
        <taxon>Dothideomycetes</taxon>
        <taxon>Pleosporomycetidae</taxon>
        <taxon>Pleosporales</taxon>
        <taxon>Sporormiaceae</taxon>
        <taxon>Sporormia</taxon>
    </lineage>
</organism>
<evidence type="ECO:0000313" key="2">
    <source>
        <dbReference type="EMBL" id="KAF2748484.1"/>
    </source>
</evidence>
<dbReference type="AlphaFoldDB" id="A0A6A6VFI8"/>
<sequence length="168" mass="18677">MLGFLSLGLFFPIQAMISEKGAYRTLLGTPEITERDLIWICRDNSGAVRARLAVSARRPKLATESYKSLGRTGNKLIVTGTSGEYLITTLLFCSTEHTFAAEHSKSMQGTHECSPTCGEISLFPFAIGKLLPHTSGERRRLSYEFEVSPSSSFCEDGYRKLLWSVQDE</sequence>
<keyword evidence="1" id="KW-0732">Signal</keyword>
<dbReference type="EMBL" id="MU006569">
    <property type="protein sequence ID" value="KAF2748484.1"/>
    <property type="molecule type" value="Genomic_DNA"/>
</dbReference>
<feature type="signal peptide" evidence="1">
    <location>
        <begin position="1"/>
        <end position="15"/>
    </location>
</feature>
<feature type="chain" id="PRO_5025515376" evidence="1">
    <location>
        <begin position="16"/>
        <end position="168"/>
    </location>
</feature>
<protein>
    <submittedName>
        <fullName evidence="2">Uncharacterized protein</fullName>
    </submittedName>
</protein>
<proteinExistence type="predicted"/>
<keyword evidence="3" id="KW-1185">Reference proteome</keyword>
<accession>A0A6A6VFI8</accession>
<dbReference type="Proteomes" id="UP000799440">
    <property type="component" value="Unassembled WGS sequence"/>
</dbReference>
<name>A0A6A6VFI8_9PLEO</name>
<gene>
    <name evidence="2" type="ORF">M011DRAFT_457788</name>
</gene>
<evidence type="ECO:0000313" key="3">
    <source>
        <dbReference type="Proteomes" id="UP000799440"/>
    </source>
</evidence>
<evidence type="ECO:0000256" key="1">
    <source>
        <dbReference type="SAM" id="SignalP"/>
    </source>
</evidence>
<reference evidence="2" key="1">
    <citation type="journal article" date="2020" name="Stud. Mycol.">
        <title>101 Dothideomycetes genomes: a test case for predicting lifestyles and emergence of pathogens.</title>
        <authorList>
            <person name="Haridas S."/>
            <person name="Albert R."/>
            <person name="Binder M."/>
            <person name="Bloem J."/>
            <person name="Labutti K."/>
            <person name="Salamov A."/>
            <person name="Andreopoulos B."/>
            <person name="Baker S."/>
            <person name="Barry K."/>
            <person name="Bills G."/>
            <person name="Bluhm B."/>
            <person name="Cannon C."/>
            <person name="Castanera R."/>
            <person name="Culley D."/>
            <person name="Daum C."/>
            <person name="Ezra D."/>
            <person name="Gonzalez J."/>
            <person name="Henrissat B."/>
            <person name="Kuo A."/>
            <person name="Liang C."/>
            <person name="Lipzen A."/>
            <person name="Lutzoni F."/>
            <person name="Magnuson J."/>
            <person name="Mondo S."/>
            <person name="Nolan M."/>
            <person name="Ohm R."/>
            <person name="Pangilinan J."/>
            <person name="Park H.-J."/>
            <person name="Ramirez L."/>
            <person name="Alfaro M."/>
            <person name="Sun H."/>
            <person name="Tritt A."/>
            <person name="Yoshinaga Y."/>
            <person name="Zwiers L.-H."/>
            <person name="Turgeon B."/>
            <person name="Goodwin S."/>
            <person name="Spatafora J."/>
            <person name="Crous P."/>
            <person name="Grigoriev I."/>
        </authorList>
    </citation>
    <scope>NUCLEOTIDE SEQUENCE</scope>
    <source>
        <strain evidence="2">CBS 119925</strain>
    </source>
</reference>